<organism evidence="11 12">
    <name type="scientific">Mikania micrantha</name>
    <name type="common">bitter vine</name>
    <dbReference type="NCBI Taxonomy" id="192012"/>
    <lineage>
        <taxon>Eukaryota</taxon>
        <taxon>Viridiplantae</taxon>
        <taxon>Streptophyta</taxon>
        <taxon>Embryophyta</taxon>
        <taxon>Tracheophyta</taxon>
        <taxon>Spermatophyta</taxon>
        <taxon>Magnoliopsida</taxon>
        <taxon>eudicotyledons</taxon>
        <taxon>Gunneridae</taxon>
        <taxon>Pentapetalae</taxon>
        <taxon>asterids</taxon>
        <taxon>campanulids</taxon>
        <taxon>Asterales</taxon>
        <taxon>Asteraceae</taxon>
        <taxon>Asteroideae</taxon>
        <taxon>Heliantheae alliance</taxon>
        <taxon>Eupatorieae</taxon>
        <taxon>Mikania</taxon>
    </lineage>
</organism>
<dbReference type="PROSITE" id="PS50884">
    <property type="entry name" value="ZF_DOF_2"/>
    <property type="match status" value="1"/>
</dbReference>
<keyword evidence="3 9" id="KW-0862">Zinc</keyword>
<dbReference type="Pfam" id="PF02701">
    <property type="entry name" value="Zn_ribbon_Dof"/>
    <property type="match status" value="1"/>
</dbReference>
<comment type="subcellular location">
    <subcellularLocation>
        <location evidence="8 9">Nucleus</location>
    </subcellularLocation>
</comment>
<proteinExistence type="predicted"/>
<evidence type="ECO:0000256" key="6">
    <source>
        <dbReference type="ARBA" id="ARBA00023163"/>
    </source>
</evidence>
<keyword evidence="5 8" id="KW-0238">DNA-binding</keyword>
<dbReference type="OrthoDB" id="1927254at2759"/>
<dbReference type="InterPro" id="IPR003851">
    <property type="entry name" value="Znf_Dof"/>
</dbReference>
<dbReference type="PROSITE" id="PS01361">
    <property type="entry name" value="ZF_DOF_1"/>
    <property type="match status" value="1"/>
</dbReference>
<dbReference type="AlphaFoldDB" id="A0A5N6Q2I6"/>
<sequence length="269" mass="29897">MERGWKPTVEICPPCPRCGSSNTKFCYYNNYSLTQPRYFCKGCRRYWTKGGSLRNIPVGGGCRKTRRTKSLRVPETSNARNILVHGPCGSTGYVESRVDGAGGSTLMQPTNIDLQQVYANFLNQRPQVVTHQEQMHDQMVHGEVDPMASTGFSSNPNMQMEFGGTNFTTSFEGFLSEGNEIQFCGYNSIFNNHEDDNEKHDYFGTSDIISNCGLPPLPGEELGWPESNIGVPELVLSQRIEPEGGHIVSGECSAKMFELQANSDAIFRP</sequence>
<dbReference type="GO" id="GO:0003700">
    <property type="term" value="F:DNA-binding transcription factor activity"/>
    <property type="evidence" value="ECO:0007669"/>
    <property type="project" value="UniProtKB-UniRule"/>
</dbReference>
<evidence type="ECO:0000256" key="2">
    <source>
        <dbReference type="ARBA" id="ARBA00022771"/>
    </source>
</evidence>
<keyword evidence="4 9" id="KW-0805">Transcription regulation</keyword>
<dbReference type="InterPro" id="IPR045174">
    <property type="entry name" value="Dof"/>
</dbReference>
<keyword evidence="7 8" id="KW-0539">Nucleus</keyword>
<evidence type="ECO:0000259" key="10">
    <source>
        <dbReference type="PROSITE" id="PS50884"/>
    </source>
</evidence>
<keyword evidence="12" id="KW-1185">Reference proteome</keyword>
<evidence type="ECO:0000256" key="3">
    <source>
        <dbReference type="ARBA" id="ARBA00022833"/>
    </source>
</evidence>
<evidence type="ECO:0000256" key="4">
    <source>
        <dbReference type="ARBA" id="ARBA00023015"/>
    </source>
</evidence>
<dbReference type="GO" id="GO:0003677">
    <property type="term" value="F:DNA binding"/>
    <property type="evidence" value="ECO:0007669"/>
    <property type="project" value="UniProtKB-UniRule"/>
</dbReference>
<evidence type="ECO:0000256" key="9">
    <source>
        <dbReference type="RuleBase" id="RU369094"/>
    </source>
</evidence>
<comment type="caution">
    <text evidence="11">The sequence shown here is derived from an EMBL/GenBank/DDBJ whole genome shotgun (WGS) entry which is preliminary data.</text>
</comment>
<evidence type="ECO:0000256" key="5">
    <source>
        <dbReference type="ARBA" id="ARBA00023125"/>
    </source>
</evidence>
<protein>
    <recommendedName>
        <fullName evidence="9">Dof zinc finger protein</fullName>
    </recommendedName>
</protein>
<dbReference type="GO" id="GO:0005634">
    <property type="term" value="C:nucleus"/>
    <property type="evidence" value="ECO:0007669"/>
    <property type="project" value="UniProtKB-SubCell"/>
</dbReference>
<keyword evidence="1 9" id="KW-0479">Metal-binding</keyword>
<evidence type="ECO:0000256" key="8">
    <source>
        <dbReference type="PROSITE-ProRule" id="PRU00071"/>
    </source>
</evidence>
<keyword evidence="2 8" id="KW-0863">Zinc-finger</keyword>
<evidence type="ECO:0000256" key="7">
    <source>
        <dbReference type="ARBA" id="ARBA00023242"/>
    </source>
</evidence>
<comment type="function">
    <text evidence="9">Transcription factor that binds specifically to a 5'-AA[AG]G-3' consensus core sequence.</text>
</comment>
<evidence type="ECO:0000313" key="11">
    <source>
        <dbReference type="EMBL" id="KAD7478181.1"/>
    </source>
</evidence>
<dbReference type="EMBL" id="SZYD01000001">
    <property type="protein sequence ID" value="KAD7478181.1"/>
    <property type="molecule type" value="Genomic_DNA"/>
</dbReference>
<gene>
    <name evidence="11" type="ORF">E3N88_01317</name>
</gene>
<name>A0A5N6Q2I6_9ASTR</name>
<dbReference type="GO" id="GO:0008270">
    <property type="term" value="F:zinc ion binding"/>
    <property type="evidence" value="ECO:0007669"/>
    <property type="project" value="UniProtKB-KW"/>
</dbReference>
<reference evidence="11 12" key="1">
    <citation type="submission" date="2019-05" db="EMBL/GenBank/DDBJ databases">
        <title>Mikania micrantha, genome provides insights into the molecular mechanism of rapid growth.</title>
        <authorList>
            <person name="Liu B."/>
        </authorList>
    </citation>
    <scope>NUCLEOTIDE SEQUENCE [LARGE SCALE GENOMIC DNA]</scope>
    <source>
        <strain evidence="11">NLD-2019</strain>
        <tissue evidence="11">Leaf</tissue>
    </source>
</reference>
<keyword evidence="6 9" id="KW-0804">Transcription</keyword>
<feature type="domain" description="Dof-type" evidence="10">
    <location>
        <begin position="13"/>
        <end position="67"/>
    </location>
</feature>
<dbReference type="PANTHER" id="PTHR31992">
    <property type="entry name" value="DOF ZINC FINGER PROTEIN DOF1.4-RELATED"/>
    <property type="match status" value="1"/>
</dbReference>
<dbReference type="Proteomes" id="UP000326396">
    <property type="component" value="Linkage Group LG1"/>
</dbReference>
<evidence type="ECO:0000313" key="12">
    <source>
        <dbReference type="Proteomes" id="UP000326396"/>
    </source>
</evidence>
<dbReference type="PANTHER" id="PTHR31992:SF111">
    <property type="entry name" value="DOF ZINC FINGER PROTEIN DOF3.5"/>
    <property type="match status" value="1"/>
</dbReference>
<accession>A0A5N6Q2I6</accession>
<evidence type="ECO:0000256" key="1">
    <source>
        <dbReference type="ARBA" id="ARBA00022723"/>
    </source>
</evidence>